<dbReference type="GO" id="GO:0005737">
    <property type="term" value="C:cytoplasm"/>
    <property type="evidence" value="ECO:0007669"/>
    <property type="project" value="UniProtKB-SubCell"/>
</dbReference>
<dbReference type="FunFam" id="1.25.10.10:FF:000355">
    <property type="entry name" value="Exportin-T"/>
    <property type="match status" value="1"/>
</dbReference>
<comment type="subcellular location">
    <subcellularLocation>
        <location evidence="1 11">Cytoplasm</location>
    </subcellularLocation>
    <subcellularLocation>
        <location evidence="11">Nucleus</location>
    </subcellularLocation>
    <text evidence="11">Shuttles between the nucleus and the cytoplasm.</text>
</comment>
<dbReference type="GO" id="GO:0071528">
    <property type="term" value="P:tRNA re-export from nucleus"/>
    <property type="evidence" value="ECO:0007669"/>
    <property type="project" value="UniProtKB-UniRule"/>
</dbReference>
<dbReference type="GO" id="GO:0008033">
    <property type="term" value="P:tRNA processing"/>
    <property type="evidence" value="ECO:0007669"/>
    <property type="project" value="UniProtKB-KW"/>
</dbReference>
<evidence type="ECO:0000256" key="10">
    <source>
        <dbReference type="ARBA" id="ARBA00025147"/>
    </source>
</evidence>
<keyword evidence="7" id="KW-0819">tRNA processing</keyword>
<proteinExistence type="inferred from homology"/>
<dbReference type="Pfam" id="PF08389">
    <property type="entry name" value="Xpo1"/>
    <property type="match status" value="1"/>
</dbReference>
<dbReference type="InterPro" id="IPR045546">
    <property type="entry name" value="Exportin-T_C"/>
</dbReference>
<evidence type="ECO:0000313" key="14">
    <source>
        <dbReference type="EMBL" id="RAL68705.1"/>
    </source>
</evidence>
<feature type="domain" description="Exportin-1/Importin-beta-like" evidence="12">
    <location>
        <begin position="101"/>
        <end position="262"/>
    </location>
</feature>
<keyword evidence="4 11" id="KW-0813">Transport</keyword>
<keyword evidence="6 11" id="KW-0820">tRNA-binding</keyword>
<dbReference type="PANTHER" id="PTHR15952:SF11">
    <property type="entry name" value="EXPORTIN-T"/>
    <property type="match status" value="1"/>
</dbReference>
<evidence type="ECO:0000256" key="1">
    <source>
        <dbReference type="ARBA" id="ARBA00004496"/>
    </source>
</evidence>
<evidence type="ECO:0000259" key="12">
    <source>
        <dbReference type="Pfam" id="PF08389"/>
    </source>
</evidence>
<dbReference type="OrthoDB" id="26399at2759"/>
<dbReference type="AlphaFoldDB" id="A0A395J856"/>
<keyword evidence="8 11" id="KW-0694">RNA-binding</keyword>
<evidence type="ECO:0000256" key="5">
    <source>
        <dbReference type="ARBA" id="ARBA00022490"/>
    </source>
</evidence>
<comment type="similarity">
    <text evidence="2 11">Belongs to the exportin family.</text>
</comment>
<evidence type="ECO:0000256" key="4">
    <source>
        <dbReference type="ARBA" id="ARBA00022448"/>
    </source>
</evidence>
<dbReference type="Proteomes" id="UP000249056">
    <property type="component" value="Unassembled WGS sequence"/>
</dbReference>
<comment type="function">
    <text evidence="10">tRNA nucleus export receptor which facilitates tRNA translocation across the nuclear pore complex. Involved in pre-tRNA splicing, probably by affecting the interaction of pre-tRNA with splicing endonuclease.</text>
</comment>
<dbReference type="InterPro" id="IPR013598">
    <property type="entry name" value="Exportin-1/Importin-b-like"/>
</dbReference>
<gene>
    <name evidence="14" type="ORF">DID88_007410</name>
</gene>
<dbReference type="InterPro" id="IPR040017">
    <property type="entry name" value="XPOT"/>
</dbReference>
<evidence type="ECO:0000256" key="2">
    <source>
        <dbReference type="ARBA" id="ARBA00009466"/>
    </source>
</evidence>
<organism evidence="14 15">
    <name type="scientific">Monilinia fructigena</name>
    <dbReference type="NCBI Taxonomy" id="38457"/>
    <lineage>
        <taxon>Eukaryota</taxon>
        <taxon>Fungi</taxon>
        <taxon>Dikarya</taxon>
        <taxon>Ascomycota</taxon>
        <taxon>Pezizomycotina</taxon>
        <taxon>Leotiomycetes</taxon>
        <taxon>Helotiales</taxon>
        <taxon>Sclerotiniaceae</taxon>
        <taxon>Monilinia</taxon>
    </lineage>
</organism>
<dbReference type="GO" id="GO:0031267">
    <property type="term" value="F:small GTPase binding"/>
    <property type="evidence" value="ECO:0007669"/>
    <property type="project" value="InterPro"/>
</dbReference>
<dbReference type="InterPro" id="IPR011989">
    <property type="entry name" value="ARM-like"/>
</dbReference>
<reference evidence="14 15" key="1">
    <citation type="submission" date="2018-06" db="EMBL/GenBank/DDBJ databases">
        <title>Genome Sequence of the Brown Rot Fungal Pathogen Monilinia fructigena.</title>
        <authorList>
            <person name="Landi L."/>
            <person name="De Miccolis Angelini R.M."/>
            <person name="Pollastro S."/>
            <person name="Abate D."/>
            <person name="Faretra F."/>
            <person name="Romanazzi G."/>
        </authorList>
    </citation>
    <scope>NUCLEOTIDE SEQUENCE [LARGE SCALE GENOMIC DNA]</scope>
    <source>
        <strain evidence="14 15">Mfrg269</strain>
    </source>
</reference>
<protein>
    <recommendedName>
        <fullName evidence="3 11">Exportin-T</fullName>
    </recommendedName>
    <alternativeName>
        <fullName evidence="11">Exportin(tRNA)</fullName>
    </alternativeName>
    <alternativeName>
        <fullName evidence="11">tRNA exportin</fullName>
    </alternativeName>
</protein>
<evidence type="ECO:0000313" key="15">
    <source>
        <dbReference type="Proteomes" id="UP000249056"/>
    </source>
</evidence>
<sequence length="1098" mass="123057">MDAQIEKAIEIAWDPRSDQTLKGQAVEYLTQVRGDTSSLQACLNLFTRAPKAAEVVRLVSLDIVNNAIQTQHIDDQSLRGLKEQLHDYVRRTYASGNEVDPPALQNKLTQTLTFLFSTLYKEGWESFIRDFLSFTGHQSGSVDNLPGVVLYLRLLSSIHDEIADLMIVRAGGETKRNVELKDLVRARDVQTVAGSFKQILTYWQSNNDSIVEMTLKVIGKWVSWIDISLIVNQEILNLLFPLVGRNPNGGEDKVKDAAIDCFTEIVAKKMKPSDKIGMILFLNLGEVVSQLIASPALRDLRNTSSYDTDLAEAVAKLVNNVVSDLVKILEDGKVEAEVRVQAEQLLQTFLPLLLRFFSDEYDEICATVIPSLTELNTFLRKAQPLPPAYSAMLTPILNAIIQKMRYDDTSSYADEDELTDEAEFQELRKRLQVLQKTVAAIDEALYVEVLSNVIGSTFQRLDQQSGQMDWRDLDLALHEMYLFGELTLVNGGLYAKSQPSSIAAERLIVMMSKMVESGIASFNHPAISLQYMEICVRYCSFFENQTQYIPRVLEHFVSFVHHSHSRVRLRSWYLFHRFVRHLRGQVGNVAETIIQSIGDLLPLKAEVPKENDDDMSSEDGAHDAADVAFNAQLNLYEAVGCISSTASTPIEKQAIYARTIMDPLFSDIEQHLEQAKSGTAQAILQIHHIIFALGSLAHGFSDWSPGEGKRAGQAPVKEITIEFSRAAEAILFALEALKASFDIRAAARSSFSRLMGVMGVAMLPLLPRWIDGLLSQSSSKEEIGMFLRLLDQVVFGFKKDIHDVLNSLLTPLFQRVFASLSEPVTGTDDGIQLAELRKEYLSFVTVILNNDLGSVLVSEQNQAFFDPLIQSVTTLAKTVTNETGNLAASKIAFSVMSKMAELWGGPTIATPGQPISSVPPQPTFPGFDTFLIERFHPVCWEVLREPSFRPMVDAQSKGVLNELAGLEQVIYMKTGNMFVEHLQGSFFPSMGVDGSGFIKRVVKREVMGATRAKDEPDEMMRSIDMKAEEQFVALLMAGQKRGEESLLHIRMALEWMMDHYIIVGWHLGWEDKFMIRSTDLQVEMTHWKSLWLDVTLLL</sequence>
<dbReference type="GO" id="GO:0005643">
    <property type="term" value="C:nuclear pore"/>
    <property type="evidence" value="ECO:0007669"/>
    <property type="project" value="TreeGrafter"/>
</dbReference>
<keyword evidence="5 11" id="KW-0963">Cytoplasm</keyword>
<dbReference type="Pfam" id="PF19282">
    <property type="entry name" value="Exportin-T"/>
    <property type="match status" value="1"/>
</dbReference>
<dbReference type="Gene3D" id="1.25.10.10">
    <property type="entry name" value="Leucine-rich Repeat Variant"/>
    <property type="match status" value="1"/>
</dbReference>
<evidence type="ECO:0000256" key="11">
    <source>
        <dbReference type="RuleBase" id="RU366037"/>
    </source>
</evidence>
<evidence type="ECO:0000256" key="8">
    <source>
        <dbReference type="ARBA" id="ARBA00022884"/>
    </source>
</evidence>
<dbReference type="PANTHER" id="PTHR15952">
    <property type="entry name" value="EXPORTIN-T/LOS1"/>
    <property type="match status" value="1"/>
</dbReference>
<keyword evidence="9 11" id="KW-0539">Nucleus</keyword>
<dbReference type="GO" id="GO:0016363">
    <property type="term" value="C:nuclear matrix"/>
    <property type="evidence" value="ECO:0007669"/>
    <property type="project" value="TreeGrafter"/>
</dbReference>
<evidence type="ECO:0000256" key="6">
    <source>
        <dbReference type="ARBA" id="ARBA00022555"/>
    </source>
</evidence>
<evidence type="ECO:0000256" key="7">
    <source>
        <dbReference type="ARBA" id="ARBA00022694"/>
    </source>
</evidence>
<keyword evidence="15" id="KW-1185">Reference proteome</keyword>
<evidence type="ECO:0000259" key="13">
    <source>
        <dbReference type="Pfam" id="PF19282"/>
    </source>
</evidence>
<dbReference type="EMBL" id="QKRW01000001">
    <property type="protein sequence ID" value="RAL68705.1"/>
    <property type="molecule type" value="Genomic_DNA"/>
</dbReference>
<evidence type="ECO:0000256" key="3">
    <source>
        <dbReference type="ARBA" id="ARBA00018928"/>
    </source>
</evidence>
<comment type="caution">
    <text evidence="14">The sequence shown here is derived from an EMBL/GenBank/DDBJ whole genome shotgun (WGS) entry which is preliminary data.</text>
</comment>
<name>A0A395J856_9HELO</name>
<accession>A0A395J856</accession>
<dbReference type="SUPFAM" id="SSF48371">
    <property type="entry name" value="ARM repeat"/>
    <property type="match status" value="1"/>
</dbReference>
<dbReference type="InterPro" id="IPR016024">
    <property type="entry name" value="ARM-type_fold"/>
</dbReference>
<evidence type="ECO:0000256" key="9">
    <source>
        <dbReference type="ARBA" id="ARBA00023242"/>
    </source>
</evidence>
<feature type="domain" description="Exportin-T C-terminal" evidence="13">
    <location>
        <begin position="337"/>
        <end position="995"/>
    </location>
</feature>
<dbReference type="GO" id="GO:0000049">
    <property type="term" value="F:tRNA binding"/>
    <property type="evidence" value="ECO:0007669"/>
    <property type="project" value="UniProtKB-UniRule"/>
</dbReference>